<evidence type="ECO:0000256" key="2">
    <source>
        <dbReference type="ARBA" id="ARBA00023125"/>
    </source>
</evidence>
<dbReference type="Proteomes" id="UP000198953">
    <property type="component" value="Unassembled WGS sequence"/>
</dbReference>
<dbReference type="SUPFAM" id="SSF46785">
    <property type="entry name" value="Winged helix' DNA-binding domain"/>
    <property type="match status" value="1"/>
</dbReference>
<evidence type="ECO:0000259" key="5">
    <source>
        <dbReference type="PROSITE" id="PS51118"/>
    </source>
</evidence>
<evidence type="ECO:0000313" key="7">
    <source>
        <dbReference type="Proteomes" id="UP000198953"/>
    </source>
</evidence>
<dbReference type="Pfam" id="PF01638">
    <property type="entry name" value="HxlR"/>
    <property type="match status" value="1"/>
</dbReference>
<dbReference type="PROSITE" id="PS51118">
    <property type="entry name" value="HTH_HXLR"/>
    <property type="match status" value="1"/>
</dbReference>
<proteinExistence type="predicted"/>
<name>A0A1H7QGH6_9ACTN</name>
<dbReference type="InterPro" id="IPR036388">
    <property type="entry name" value="WH-like_DNA-bd_sf"/>
</dbReference>
<feature type="compositionally biased region" description="Basic and acidic residues" evidence="4">
    <location>
        <begin position="119"/>
        <end position="129"/>
    </location>
</feature>
<gene>
    <name evidence="6" type="ORF">SAMN05660976_02521</name>
</gene>
<evidence type="ECO:0000313" key="6">
    <source>
        <dbReference type="EMBL" id="SEL46397.1"/>
    </source>
</evidence>
<evidence type="ECO:0000256" key="3">
    <source>
        <dbReference type="ARBA" id="ARBA00023163"/>
    </source>
</evidence>
<dbReference type="GO" id="GO:0003677">
    <property type="term" value="F:DNA binding"/>
    <property type="evidence" value="ECO:0007669"/>
    <property type="project" value="UniProtKB-KW"/>
</dbReference>
<keyword evidence="3" id="KW-0804">Transcription</keyword>
<dbReference type="PANTHER" id="PTHR33204:SF37">
    <property type="entry name" value="HTH-TYPE TRANSCRIPTIONAL REGULATOR YODB"/>
    <property type="match status" value="1"/>
</dbReference>
<keyword evidence="1" id="KW-0805">Transcription regulation</keyword>
<protein>
    <submittedName>
        <fullName evidence="6">Transcriptional regulator, HxlR family</fullName>
    </submittedName>
</protein>
<dbReference type="AlphaFoldDB" id="A0A1H7QGH6"/>
<keyword evidence="7" id="KW-1185">Reference proteome</keyword>
<dbReference type="EMBL" id="FOBF01000005">
    <property type="protein sequence ID" value="SEL46397.1"/>
    <property type="molecule type" value="Genomic_DNA"/>
</dbReference>
<sequence>MYDGRVSLHSVCVRFHIALELIGARWTGAVIHMIFKGSHRYADLKAAIPGINDTMLARRLRELESAGIVERRVLPTSPVRVEYHLTEKGEELRPALDELVTWAHKWIPLPDQEPGETPATEREANAGTG</sequence>
<dbReference type="Gene3D" id="1.10.10.10">
    <property type="entry name" value="Winged helix-like DNA-binding domain superfamily/Winged helix DNA-binding domain"/>
    <property type="match status" value="1"/>
</dbReference>
<feature type="domain" description="HTH hxlR-type" evidence="5">
    <location>
        <begin position="12"/>
        <end position="111"/>
    </location>
</feature>
<evidence type="ECO:0000256" key="4">
    <source>
        <dbReference type="SAM" id="MobiDB-lite"/>
    </source>
</evidence>
<dbReference type="PANTHER" id="PTHR33204">
    <property type="entry name" value="TRANSCRIPTIONAL REGULATOR, MARR FAMILY"/>
    <property type="match status" value="1"/>
</dbReference>
<dbReference type="STRING" id="46177.SAMN05660976_02521"/>
<feature type="region of interest" description="Disordered" evidence="4">
    <location>
        <begin position="110"/>
        <end position="129"/>
    </location>
</feature>
<dbReference type="InterPro" id="IPR002577">
    <property type="entry name" value="HTH_HxlR"/>
</dbReference>
<reference evidence="6 7" key="1">
    <citation type="submission" date="2016-10" db="EMBL/GenBank/DDBJ databases">
        <authorList>
            <person name="de Groot N.N."/>
        </authorList>
    </citation>
    <scope>NUCLEOTIDE SEQUENCE [LARGE SCALE GENOMIC DNA]</scope>
    <source>
        <strain evidence="6 7">DSM 43357</strain>
    </source>
</reference>
<organism evidence="6 7">
    <name type="scientific">Nonomuraea pusilla</name>
    <dbReference type="NCBI Taxonomy" id="46177"/>
    <lineage>
        <taxon>Bacteria</taxon>
        <taxon>Bacillati</taxon>
        <taxon>Actinomycetota</taxon>
        <taxon>Actinomycetes</taxon>
        <taxon>Streptosporangiales</taxon>
        <taxon>Streptosporangiaceae</taxon>
        <taxon>Nonomuraea</taxon>
    </lineage>
</organism>
<dbReference type="InterPro" id="IPR036390">
    <property type="entry name" value="WH_DNA-bd_sf"/>
</dbReference>
<evidence type="ECO:0000256" key="1">
    <source>
        <dbReference type="ARBA" id="ARBA00023015"/>
    </source>
</evidence>
<accession>A0A1H7QGH6</accession>
<dbReference type="OrthoDB" id="9800966at2"/>
<keyword evidence="2" id="KW-0238">DNA-binding</keyword>